<sequence length="91" mass="9985">MEKIQLIVEIEGGTGSVFIDFDSKNTFHFKGSGVFVKEVEIKEGEKAVVIAGSEPSDGFVLITIKKQQQTLATAKFTQTVFYGILPFTVKP</sequence>
<dbReference type="Proteomes" id="UP001303899">
    <property type="component" value="Unassembled WGS sequence"/>
</dbReference>
<keyword evidence="2" id="KW-1185">Reference proteome</keyword>
<dbReference type="RefSeq" id="WP_323328888.1">
    <property type="nucleotide sequence ID" value="NZ_JAYGIL010000011.1"/>
</dbReference>
<proteinExistence type="predicted"/>
<evidence type="ECO:0000313" key="2">
    <source>
        <dbReference type="Proteomes" id="UP001303899"/>
    </source>
</evidence>
<accession>A0ABU5S4J5</accession>
<organism evidence="1 2">
    <name type="scientific">Arcicella gelida</name>
    <dbReference type="NCBI Taxonomy" id="2984195"/>
    <lineage>
        <taxon>Bacteria</taxon>
        <taxon>Pseudomonadati</taxon>
        <taxon>Bacteroidota</taxon>
        <taxon>Cytophagia</taxon>
        <taxon>Cytophagales</taxon>
        <taxon>Flectobacillaceae</taxon>
        <taxon>Arcicella</taxon>
    </lineage>
</organism>
<evidence type="ECO:0000313" key="1">
    <source>
        <dbReference type="EMBL" id="MEA5403409.1"/>
    </source>
</evidence>
<reference evidence="1 2" key="1">
    <citation type="submission" date="2023-12" db="EMBL/GenBank/DDBJ databases">
        <title>Novel species of the genus Arcicella isolated from rivers.</title>
        <authorList>
            <person name="Lu H."/>
        </authorList>
    </citation>
    <scope>NUCLEOTIDE SEQUENCE [LARGE SCALE GENOMIC DNA]</scope>
    <source>
        <strain evidence="1 2">DC2W</strain>
    </source>
</reference>
<comment type="caution">
    <text evidence="1">The sequence shown here is derived from an EMBL/GenBank/DDBJ whole genome shotgun (WGS) entry which is preliminary data.</text>
</comment>
<gene>
    <name evidence="1" type="ORF">VB776_10810</name>
</gene>
<name>A0ABU5S4J5_9BACT</name>
<dbReference type="EMBL" id="JAYGIL010000011">
    <property type="protein sequence ID" value="MEA5403409.1"/>
    <property type="molecule type" value="Genomic_DNA"/>
</dbReference>
<protein>
    <submittedName>
        <fullName evidence="1">Uncharacterized protein</fullName>
    </submittedName>
</protein>